<name>A0A921E2X5_9HYPH</name>
<organism evidence="2 3">
    <name type="scientific">Methylorubrum populi</name>
    <dbReference type="NCBI Taxonomy" id="223967"/>
    <lineage>
        <taxon>Bacteria</taxon>
        <taxon>Pseudomonadati</taxon>
        <taxon>Pseudomonadota</taxon>
        <taxon>Alphaproteobacteria</taxon>
        <taxon>Hyphomicrobiales</taxon>
        <taxon>Methylobacteriaceae</taxon>
        <taxon>Methylorubrum</taxon>
    </lineage>
</organism>
<sequence length="58" mass="6235">MRIARAHQRVVPRAWPAVWAVTRYDFLRAHHEGAAAIAALATGSGIGLLALASRLFAV</sequence>
<feature type="transmembrane region" description="Helical" evidence="1">
    <location>
        <begin position="33"/>
        <end position="57"/>
    </location>
</feature>
<evidence type="ECO:0000313" key="2">
    <source>
        <dbReference type="EMBL" id="HJE24539.1"/>
    </source>
</evidence>
<comment type="caution">
    <text evidence="2">The sequence shown here is derived from an EMBL/GenBank/DDBJ whole genome shotgun (WGS) entry which is preliminary data.</text>
</comment>
<accession>A0A921E2X5</accession>
<reference evidence="2" key="1">
    <citation type="journal article" date="2021" name="PeerJ">
        <title>Extensive microbial diversity within the chicken gut microbiome revealed by metagenomics and culture.</title>
        <authorList>
            <person name="Gilroy R."/>
            <person name="Ravi A."/>
            <person name="Getino M."/>
            <person name="Pursley I."/>
            <person name="Horton D.L."/>
            <person name="Alikhan N.F."/>
            <person name="Baker D."/>
            <person name="Gharbi K."/>
            <person name="Hall N."/>
            <person name="Watson M."/>
            <person name="Adriaenssens E.M."/>
            <person name="Foster-Nyarko E."/>
            <person name="Jarju S."/>
            <person name="Secka A."/>
            <person name="Antonio M."/>
            <person name="Oren A."/>
            <person name="Chaudhuri R.R."/>
            <person name="La Ragione R."/>
            <person name="Hildebrand F."/>
            <person name="Pallen M.J."/>
        </authorList>
    </citation>
    <scope>NUCLEOTIDE SEQUENCE</scope>
    <source>
        <strain evidence="2">316</strain>
    </source>
</reference>
<keyword evidence="1" id="KW-1133">Transmembrane helix</keyword>
<evidence type="ECO:0000256" key="1">
    <source>
        <dbReference type="SAM" id="Phobius"/>
    </source>
</evidence>
<dbReference type="Proteomes" id="UP000742631">
    <property type="component" value="Unassembled WGS sequence"/>
</dbReference>
<keyword evidence="1" id="KW-0812">Transmembrane</keyword>
<gene>
    <name evidence="2" type="ORF">K8W01_12855</name>
</gene>
<dbReference type="EMBL" id="DYYG01000037">
    <property type="protein sequence ID" value="HJE24539.1"/>
    <property type="molecule type" value="Genomic_DNA"/>
</dbReference>
<reference evidence="2" key="2">
    <citation type="submission" date="2021-09" db="EMBL/GenBank/DDBJ databases">
        <authorList>
            <person name="Gilroy R."/>
        </authorList>
    </citation>
    <scope>NUCLEOTIDE SEQUENCE</scope>
    <source>
        <strain evidence="2">316</strain>
    </source>
</reference>
<dbReference type="AlphaFoldDB" id="A0A921E2X5"/>
<evidence type="ECO:0000313" key="3">
    <source>
        <dbReference type="Proteomes" id="UP000742631"/>
    </source>
</evidence>
<protein>
    <submittedName>
        <fullName evidence="2">Uncharacterized protein</fullName>
    </submittedName>
</protein>
<keyword evidence="1" id="KW-0472">Membrane</keyword>
<proteinExistence type="predicted"/>